<dbReference type="CDD" id="cd17895">
    <property type="entry name" value="AGPR_1_N"/>
    <property type="match status" value="1"/>
</dbReference>
<dbReference type="InterPro" id="IPR050085">
    <property type="entry name" value="AGPR"/>
</dbReference>
<name>A0A242A2T7_9ENTE</name>
<dbReference type="Pfam" id="PF22698">
    <property type="entry name" value="Semialdhyde_dhC_1"/>
    <property type="match status" value="1"/>
</dbReference>
<dbReference type="InterPro" id="IPR058924">
    <property type="entry name" value="AGPR_dimerisation_dom"/>
</dbReference>
<organism evidence="9 10">
    <name type="scientific">Candidatus Enterococcus testudinis</name>
    <dbReference type="NCBI Taxonomy" id="1834191"/>
    <lineage>
        <taxon>Bacteria</taxon>
        <taxon>Bacillati</taxon>
        <taxon>Bacillota</taxon>
        <taxon>Bacilli</taxon>
        <taxon>Lactobacillales</taxon>
        <taxon>Enterococcaceae</taxon>
        <taxon>Enterococcus</taxon>
    </lineage>
</organism>
<dbReference type="OrthoDB" id="9801289at2"/>
<dbReference type="EMBL" id="NGKU01000001">
    <property type="protein sequence ID" value="OTN75357.1"/>
    <property type="molecule type" value="Genomic_DNA"/>
</dbReference>
<evidence type="ECO:0000256" key="2">
    <source>
        <dbReference type="ARBA" id="ARBA00022571"/>
    </source>
</evidence>
<dbReference type="SUPFAM" id="SSF55347">
    <property type="entry name" value="Glyceraldehyde-3-phosphate dehydrogenase-like, C-terminal domain"/>
    <property type="match status" value="1"/>
</dbReference>
<comment type="similarity">
    <text evidence="7">Belongs to the NAGSA dehydrogenase family. Type 1 subfamily.</text>
</comment>
<dbReference type="PANTHER" id="PTHR32338">
    <property type="entry name" value="N-ACETYL-GAMMA-GLUTAMYL-PHOSPHATE REDUCTASE, CHLOROPLASTIC-RELATED-RELATED"/>
    <property type="match status" value="1"/>
</dbReference>
<dbReference type="HAMAP" id="MF_00150">
    <property type="entry name" value="ArgC_type1"/>
    <property type="match status" value="1"/>
</dbReference>
<dbReference type="UniPathway" id="UPA00068">
    <property type="reaction ID" value="UER00108"/>
</dbReference>
<protein>
    <recommendedName>
        <fullName evidence="7">N-acetyl-gamma-glutamyl-phosphate reductase</fullName>
        <shortName evidence="7">AGPR</shortName>
        <ecNumber evidence="7">1.2.1.38</ecNumber>
    </recommendedName>
    <alternativeName>
        <fullName evidence="7">N-acetyl-glutamate semialdehyde dehydrogenase</fullName>
        <shortName evidence="7">NAGSA dehydrogenase</shortName>
    </alternativeName>
</protein>
<feature type="active site" evidence="7">
    <location>
        <position position="145"/>
    </location>
</feature>
<evidence type="ECO:0000256" key="7">
    <source>
        <dbReference type="HAMAP-Rule" id="MF_00150"/>
    </source>
</evidence>
<feature type="domain" description="Semialdehyde dehydrogenase NAD-binding" evidence="8">
    <location>
        <begin position="2"/>
        <end position="140"/>
    </location>
</feature>
<evidence type="ECO:0000313" key="9">
    <source>
        <dbReference type="EMBL" id="OTN75357.1"/>
    </source>
</evidence>
<sequence length="340" mass="37525">MKAAIVGVTGYTGVELIRLIQQHPKLTIGTIHSHTMHEHAEKVYPHLNGFLDQEILPYDPQLIQQENDLVFFATPAGISKTLAADFVEKKFPIIDLSGDLRLKKPSDYQRYYQKEPAEAALLAQAEYVVPEFNTAQGNLIANPGCYATAAILASAPIVQQGWLAGTMIFDGKSGLSGAGKSLTDSSHYVSASENMTMYKVNQHQHIPEILQQLQQWDPDLQHIHFSTSLIPVKRGIFMTLYAPIKETVTEAMLYQQFLETYEKAAFVRVQPLGKMPALRQVTTTNFCDIGLSMNQETQILTVAAVIDNLGKGAAGQAIQNFNVWAGLPETAGLLQVPIYP</sequence>
<dbReference type="SMART" id="SM00859">
    <property type="entry name" value="Semialdhyde_dh"/>
    <property type="match status" value="1"/>
</dbReference>
<dbReference type="NCBIfam" id="TIGR01850">
    <property type="entry name" value="argC"/>
    <property type="match status" value="1"/>
</dbReference>
<dbReference type="InterPro" id="IPR036291">
    <property type="entry name" value="NAD(P)-bd_dom_sf"/>
</dbReference>
<accession>A0A242A2T7</accession>
<dbReference type="GO" id="GO:0003942">
    <property type="term" value="F:N-acetyl-gamma-glutamyl-phosphate reductase activity"/>
    <property type="evidence" value="ECO:0007669"/>
    <property type="project" value="UniProtKB-UniRule"/>
</dbReference>
<dbReference type="RefSeq" id="WP_086273419.1">
    <property type="nucleotide sequence ID" value="NZ_NGKU01000001.1"/>
</dbReference>
<dbReference type="Gene3D" id="3.30.360.10">
    <property type="entry name" value="Dihydrodipicolinate Reductase, domain 2"/>
    <property type="match status" value="1"/>
</dbReference>
<dbReference type="AlphaFoldDB" id="A0A242A2T7"/>
<proteinExistence type="inferred from homology"/>
<dbReference type="Gene3D" id="3.40.50.720">
    <property type="entry name" value="NAD(P)-binding Rossmann-like Domain"/>
    <property type="match status" value="1"/>
</dbReference>
<comment type="subcellular location">
    <subcellularLocation>
        <location evidence="7">Cytoplasm</location>
    </subcellularLocation>
</comment>
<keyword evidence="3 7" id="KW-0028">Amino-acid biosynthesis</keyword>
<comment type="function">
    <text evidence="7">Catalyzes the NADPH-dependent reduction of N-acetyl-5-glutamyl phosphate to yield N-acetyl-L-glutamate 5-semialdehyde.</text>
</comment>
<dbReference type="EC" id="1.2.1.38" evidence="7"/>
<keyword evidence="4 7" id="KW-0521">NADP</keyword>
<dbReference type="SUPFAM" id="SSF51735">
    <property type="entry name" value="NAD(P)-binding Rossmann-fold domains"/>
    <property type="match status" value="1"/>
</dbReference>
<dbReference type="Proteomes" id="UP000195043">
    <property type="component" value="Unassembled WGS sequence"/>
</dbReference>
<dbReference type="GO" id="GO:0005737">
    <property type="term" value="C:cytoplasm"/>
    <property type="evidence" value="ECO:0007669"/>
    <property type="project" value="UniProtKB-SubCell"/>
</dbReference>
<dbReference type="InterPro" id="IPR000706">
    <property type="entry name" value="AGPR_type-1"/>
</dbReference>
<dbReference type="GO" id="GO:0051287">
    <property type="term" value="F:NAD binding"/>
    <property type="evidence" value="ECO:0007669"/>
    <property type="project" value="InterPro"/>
</dbReference>
<comment type="catalytic activity">
    <reaction evidence="6 7">
        <text>N-acetyl-L-glutamate 5-semialdehyde + phosphate + NADP(+) = N-acetyl-L-glutamyl 5-phosphate + NADPH + H(+)</text>
        <dbReference type="Rhea" id="RHEA:21588"/>
        <dbReference type="ChEBI" id="CHEBI:15378"/>
        <dbReference type="ChEBI" id="CHEBI:29123"/>
        <dbReference type="ChEBI" id="CHEBI:43474"/>
        <dbReference type="ChEBI" id="CHEBI:57783"/>
        <dbReference type="ChEBI" id="CHEBI:57936"/>
        <dbReference type="ChEBI" id="CHEBI:58349"/>
        <dbReference type="EC" id="1.2.1.38"/>
    </reaction>
</comment>
<evidence type="ECO:0000313" key="10">
    <source>
        <dbReference type="Proteomes" id="UP000195043"/>
    </source>
</evidence>
<evidence type="ECO:0000256" key="5">
    <source>
        <dbReference type="ARBA" id="ARBA00023002"/>
    </source>
</evidence>
<dbReference type="Pfam" id="PF01118">
    <property type="entry name" value="Semialdhyde_dh"/>
    <property type="match status" value="1"/>
</dbReference>
<keyword evidence="10" id="KW-1185">Reference proteome</keyword>
<evidence type="ECO:0000256" key="4">
    <source>
        <dbReference type="ARBA" id="ARBA00022857"/>
    </source>
</evidence>
<comment type="caution">
    <text evidence="9">The sequence shown here is derived from an EMBL/GenBank/DDBJ whole genome shotgun (WGS) entry which is preliminary data.</text>
</comment>
<keyword evidence="7" id="KW-0963">Cytoplasm</keyword>
<dbReference type="FunFam" id="3.30.360.10:FF:000014">
    <property type="entry name" value="N-acetyl-gamma-glutamyl-phosphate reductase"/>
    <property type="match status" value="1"/>
</dbReference>
<dbReference type="GO" id="GO:0070401">
    <property type="term" value="F:NADP+ binding"/>
    <property type="evidence" value="ECO:0007669"/>
    <property type="project" value="InterPro"/>
</dbReference>
<comment type="pathway">
    <text evidence="1 7">Amino-acid biosynthesis; L-arginine biosynthesis; N(2)-acetyl-L-ornithine from L-glutamate: step 3/4.</text>
</comment>
<evidence type="ECO:0000256" key="6">
    <source>
        <dbReference type="ARBA" id="ARBA00050557"/>
    </source>
</evidence>
<evidence type="ECO:0000256" key="1">
    <source>
        <dbReference type="ARBA" id="ARBA00004862"/>
    </source>
</evidence>
<reference evidence="9 10" key="1">
    <citation type="submission" date="2017-05" db="EMBL/GenBank/DDBJ databases">
        <title>The Genome Sequence of Enterococcus sp. 8G7_MSG3316.</title>
        <authorList>
            <consortium name="The Broad Institute Genomics Platform"/>
            <consortium name="The Broad Institute Genomic Center for Infectious Diseases"/>
            <person name="Earl A."/>
            <person name="Manson A."/>
            <person name="Schwartman J."/>
            <person name="Gilmore M."/>
            <person name="Abouelleil A."/>
            <person name="Cao P."/>
            <person name="Chapman S."/>
            <person name="Cusick C."/>
            <person name="Shea T."/>
            <person name="Young S."/>
            <person name="Neafsey D."/>
            <person name="Nusbaum C."/>
            <person name="Birren B."/>
        </authorList>
    </citation>
    <scope>NUCLEOTIDE SEQUENCE [LARGE SCALE GENOMIC DNA]</scope>
    <source>
        <strain evidence="9 10">8G7_MSG3316</strain>
    </source>
</reference>
<gene>
    <name evidence="7" type="primary">argC</name>
    <name evidence="9" type="ORF">A5886_000427</name>
</gene>
<dbReference type="STRING" id="1834191.A5886_000427"/>
<keyword evidence="5 7" id="KW-0560">Oxidoreductase</keyword>
<keyword evidence="2 7" id="KW-0055">Arginine biosynthesis</keyword>
<dbReference type="PANTHER" id="PTHR32338:SF10">
    <property type="entry name" value="N-ACETYL-GAMMA-GLUTAMYL-PHOSPHATE REDUCTASE, CHLOROPLASTIC-RELATED"/>
    <property type="match status" value="1"/>
</dbReference>
<evidence type="ECO:0000259" key="8">
    <source>
        <dbReference type="SMART" id="SM00859"/>
    </source>
</evidence>
<evidence type="ECO:0000256" key="3">
    <source>
        <dbReference type="ARBA" id="ARBA00022605"/>
    </source>
</evidence>
<dbReference type="InterPro" id="IPR000534">
    <property type="entry name" value="Semialdehyde_DH_NAD-bd"/>
</dbReference>
<dbReference type="CDD" id="cd23934">
    <property type="entry name" value="AGPR_1_C"/>
    <property type="match status" value="1"/>
</dbReference>
<dbReference type="GO" id="GO:0006526">
    <property type="term" value="P:L-arginine biosynthetic process"/>
    <property type="evidence" value="ECO:0007669"/>
    <property type="project" value="UniProtKB-UniRule"/>
</dbReference>